<comment type="subcellular location">
    <subcellularLocation>
        <location evidence="1">Cell membrane</location>
        <topology evidence="1">Multi-pass membrane protein</topology>
    </subcellularLocation>
</comment>
<feature type="transmembrane region" description="Helical" evidence="6">
    <location>
        <begin position="5"/>
        <end position="22"/>
    </location>
</feature>
<evidence type="ECO:0000256" key="5">
    <source>
        <dbReference type="ARBA" id="ARBA00023136"/>
    </source>
</evidence>
<dbReference type="InterPro" id="IPR000276">
    <property type="entry name" value="GPCR_Rhodpsn"/>
</dbReference>
<dbReference type="AlphaFoldDB" id="A0AAU9XXX9"/>
<dbReference type="PANTHER" id="PTHR22750">
    <property type="entry name" value="G-PROTEIN COUPLED RECEPTOR"/>
    <property type="match status" value="1"/>
</dbReference>
<gene>
    <name evidence="8" type="ORF">PMEA_00032735</name>
</gene>
<keyword evidence="5 6" id="KW-0472">Membrane</keyword>
<dbReference type="PROSITE" id="PS00237">
    <property type="entry name" value="G_PROTEIN_RECEP_F1_1"/>
    <property type="match status" value="1"/>
</dbReference>
<protein>
    <recommendedName>
        <fullName evidence="7">G-protein coupled receptors family 1 profile domain-containing protein</fullName>
    </recommendedName>
</protein>
<dbReference type="InterPro" id="IPR017452">
    <property type="entry name" value="GPCR_Rhodpsn_7TM"/>
</dbReference>
<feature type="transmembrane region" description="Helical" evidence="6">
    <location>
        <begin position="43"/>
        <end position="62"/>
    </location>
</feature>
<organism evidence="8 9">
    <name type="scientific">Pocillopora meandrina</name>
    <dbReference type="NCBI Taxonomy" id="46732"/>
    <lineage>
        <taxon>Eukaryota</taxon>
        <taxon>Metazoa</taxon>
        <taxon>Cnidaria</taxon>
        <taxon>Anthozoa</taxon>
        <taxon>Hexacorallia</taxon>
        <taxon>Scleractinia</taxon>
        <taxon>Astrocoeniina</taxon>
        <taxon>Pocilloporidae</taxon>
        <taxon>Pocillopora</taxon>
    </lineage>
</organism>
<dbReference type="PROSITE" id="PS50262">
    <property type="entry name" value="G_PROTEIN_RECEP_F1_2"/>
    <property type="match status" value="1"/>
</dbReference>
<evidence type="ECO:0000256" key="6">
    <source>
        <dbReference type="SAM" id="Phobius"/>
    </source>
</evidence>
<dbReference type="CDD" id="cd00637">
    <property type="entry name" value="7tm_classA_rhodopsin-like"/>
    <property type="match status" value="1"/>
</dbReference>
<comment type="caution">
    <text evidence="8">The sequence shown here is derived from an EMBL/GenBank/DDBJ whole genome shotgun (WGS) entry which is preliminary data.</text>
</comment>
<feature type="transmembrane region" description="Helical" evidence="6">
    <location>
        <begin position="74"/>
        <end position="95"/>
    </location>
</feature>
<evidence type="ECO:0000256" key="1">
    <source>
        <dbReference type="ARBA" id="ARBA00004651"/>
    </source>
</evidence>
<sequence length="304" mass="35508">MYHLAFFSCFGVSFMTLGAVSYERFVAVRLQVRYNDFFSSTRVVKYVLIIWTLNILLTALKWTSIESAVENIHLMVWSVCFLVSVATQIGVLYVVRIQREQVQPQLQGAENRQRQREAKLAKNISILVGVYLILNFPVLLTLIYDQLLRLNLQTNNHYSWTETLAFLNSCTNSLICYWKNVEVRQKVKNILKKLVSYLSETKFREKKIAFPEMLPDMFRFCCNEQILGFLVTQLRDDEVLIIHFQTIISLSITSLKAFRILRIFRYYFYIHGNTLNNTFGSHSDAVSTTNQQRPGHNLLVLMPF</sequence>
<evidence type="ECO:0000313" key="8">
    <source>
        <dbReference type="EMBL" id="CAH3161142.1"/>
    </source>
</evidence>
<keyword evidence="3 6" id="KW-0812">Transmembrane</keyword>
<dbReference type="EMBL" id="CALNXJ010000078">
    <property type="protein sequence ID" value="CAH3161142.1"/>
    <property type="molecule type" value="Genomic_DNA"/>
</dbReference>
<evidence type="ECO:0000256" key="2">
    <source>
        <dbReference type="ARBA" id="ARBA00022475"/>
    </source>
</evidence>
<keyword evidence="4 6" id="KW-1133">Transmembrane helix</keyword>
<accession>A0AAU9XXX9</accession>
<dbReference type="Proteomes" id="UP001159428">
    <property type="component" value="Unassembled WGS sequence"/>
</dbReference>
<proteinExistence type="predicted"/>
<dbReference type="SUPFAM" id="SSF81321">
    <property type="entry name" value="Family A G protein-coupled receptor-like"/>
    <property type="match status" value="1"/>
</dbReference>
<feature type="domain" description="G-protein coupled receptors family 1 profile" evidence="7">
    <location>
        <begin position="1"/>
        <end position="176"/>
    </location>
</feature>
<dbReference type="GO" id="GO:0004930">
    <property type="term" value="F:G protein-coupled receptor activity"/>
    <property type="evidence" value="ECO:0007669"/>
    <property type="project" value="InterPro"/>
</dbReference>
<reference evidence="8 9" key="1">
    <citation type="submission" date="2022-05" db="EMBL/GenBank/DDBJ databases">
        <authorList>
            <consortium name="Genoscope - CEA"/>
            <person name="William W."/>
        </authorList>
    </citation>
    <scope>NUCLEOTIDE SEQUENCE [LARGE SCALE GENOMIC DNA]</scope>
</reference>
<keyword evidence="9" id="KW-1185">Reference proteome</keyword>
<evidence type="ECO:0000256" key="3">
    <source>
        <dbReference type="ARBA" id="ARBA00022692"/>
    </source>
</evidence>
<dbReference type="GO" id="GO:0005886">
    <property type="term" value="C:plasma membrane"/>
    <property type="evidence" value="ECO:0007669"/>
    <property type="project" value="UniProtKB-SubCell"/>
</dbReference>
<feature type="transmembrane region" description="Helical" evidence="6">
    <location>
        <begin position="239"/>
        <end position="258"/>
    </location>
</feature>
<evidence type="ECO:0000259" key="7">
    <source>
        <dbReference type="PROSITE" id="PS50262"/>
    </source>
</evidence>
<dbReference type="Gene3D" id="1.20.1070.10">
    <property type="entry name" value="Rhodopsin 7-helix transmembrane proteins"/>
    <property type="match status" value="1"/>
</dbReference>
<feature type="transmembrane region" description="Helical" evidence="6">
    <location>
        <begin position="124"/>
        <end position="144"/>
    </location>
</feature>
<evidence type="ECO:0000313" key="9">
    <source>
        <dbReference type="Proteomes" id="UP001159428"/>
    </source>
</evidence>
<keyword evidence="2" id="KW-1003">Cell membrane</keyword>
<name>A0AAU9XXX9_9CNID</name>
<evidence type="ECO:0000256" key="4">
    <source>
        <dbReference type="ARBA" id="ARBA00022989"/>
    </source>
</evidence>
<dbReference type="Pfam" id="PF00001">
    <property type="entry name" value="7tm_1"/>
    <property type="match status" value="1"/>
</dbReference>